<protein>
    <submittedName>
        <fullName evidence="5">Amino acid ABC transporter substrate-binding protein, PAAT family</fullName>
    </submittedName>
</protein>
<dbReference type="STRING" id="1658765.Msub_13131"/>
<feature type="chain" id="PRO_5005289794" evidence="3">
    <location>
        <begin position="39"/>
        <end position="278"/>
    </location>
</feature>
<sequence length="278" mass="31015">MRSIFSVYPSAFPLPGLFQSARVLALLIACLVSAQAVAQAGGAEKTLRVAYLEFPPLSYQAADGTPAGRFIELTRKVVAEAGYQPDFIYLPVSRVYLYLINGTIDVWPGVTEVPRLEGEVLESWVSPFQVQLSAWYREGTEPLEHFDQLQGKRVIVIGGYTYGGLLGWLERKPGIRLTEAPNHRSAVDMLKRNRGDYLLDYQAPVQEILNGGANNIVHESKVRTRNTAWLFSLANPRAAILRNEFDDAYLRLVEKGEVPPVRELTGGYVIPGFPEHLR</sequence>
<evidence type="ECO:0000256" key="1">
    <source>
        <dbReference type="ARBA" id="ARBA00010333"/>
    </source>
</evidence>
<dbReference type="SUPFAM" id="SSF53850">
    <property type="entry name" value="Periplasmic binding protein-like II"/>
    <property type="match status" value="1"/>
</dbReference>
<gene>
    <name evidence="5" type="ORF">Msub_13131</name>
</gene>
<feature type="signal peptide" evidence="3">
    <location>
        <begin position="1"/>
        <end position="38"/>
    </location>
</feature>
<dbReference type="PANTHER" id="PTHR35936">
    <property type="entry name" value="MEMBRANE-BOUND LYTIC MUREIN TRANSGLYCOSYLASE F"/>
    <property type="match status" value="1"/>
</dbReference>
<evidence type="ECO:0000313" key="6">
    <source>
        <dbReference type="Proteomes" id="UP000036102"/>
    </source>
</evidence>
<keyword evidence="2 3" id="KW-0732">Signal</keyword>
<evidence type="ECO:0000313" key="5">
    <source>
        <dbReference type="EMBL" id="KMQ76916.1"/>
    </source>
</evidence>
<accession>A0A0J7JGQ4</accession>
<proteinExistence type="inferred from homology"/>
<name>A0A0J7JGQ4_9GAMM</name>
<feature type="domain" description="Solute-binding protein family 3/N-terminal" evidence="4">
    <location>
        <begin position="48"/>
        <end position="120"/>
    </location>
</feature>
<dbReference type="OrthoDB" id="8481721at2"/>
<dbReference type="PATRIC" id="fig|1658765.3.peg.3161"/>
<dbReference type="PANTHER" id="PTHR35936:SF6">
    <property type="entry name" value="AMINO ACID ABC TRANSPORTER SUBSTRATE-BINDING PAAT FAMILY PROTEIN"/>
    <property type="match status" value="1"/>
</dbReference>
<evidence type="ECO:0000259" key="4">
    <source>
        <dbReference type="Pfam" id="PF00497"/>
    </source>
</evidence>
<dbReference type="Pfam" id="PF00497">
    <property type="entry name" value="SBP_bac_3"/>
    <property type="match status" value="1"/>
</dbReference>
<dbReference type="AlphaFoldDB" id="A0A0J7JGQ4"/>
<reference evidence="5 6" key="1">
    <citation type="submission" date="2015-06" db="EMBL/GenBank/DDBJ databases">
        <title>Marinobacter subterrani, a genetically tractable neutrophilic iron-oxidizing strain isolated from the Soudan Iron Mine.</title>
        <authorList>
            <person name="Bonis B.M."/>
            <person name="Gralnick J.A."/>
        </authorList>
    </citation>
    <scope>NUCLEOTIDE SEQUENCE [LARGE SCALE GENOMIC DNA]</scope>
    <source>
        <strain evidence="5 6">JG233</strain>
    </source>
</reference>
<dbReference type="InterPro" id="IPR001638">
    <property type="entry name" value="Solute-binding_3/MltF_N"/>
</dbReference>
<evidence type="ECO:0000256" key="3">
    <source>
        <dbReference type="SAM" id="SignalP"/>
    </source>
</evidence>
<dbReference type="Proteomes" id="UP000036102">
    <property type="component" value="Unassembled WGS sequence"/>
</dbReference>
<comment type="caution">
    <text evidence="5">The sequence shown here is derived from an EMBL/GenBank/DDBJ whole genome shotgun (WGS) entry which is preliminary data.</text>
</comment>
<dbReference type="RefSeq" id="WP_082146507.1">
    <property type="nucleotide sequence ID" value="NZ_LFBU01000001.1"/>
</dbReference>
<dbReference type="Gene3D" id="3.40.190.10">
    <property type="entry name" value="Periplasmic binding protein-like II"/>
    <property type="match status" value="2"/>
</dbReference>
<dbReference type="EMBL" id="LFBU01000001">
    <property type="protein sequence ID" value="KMQ76916.1"/>
    <property type="molecule type" value="Genomic_DNA"/>
</dbReference>
<organism evidence="5 6">
    <name type="scientific">Marinobacter subterrani</name>
    <dbReference type="NCBI Taxonomy" id="1658765"/>
    <lineage>
        <taxon>Bacteria</taxon>
        <taxon>Pseudomonadati</taxon>
        <taxon>Pseudomonadota</taxon>
        <taxon>Gammaproteobacteria</taxon>
        <taxon>Pseudomonadales</taxon>
        <taxon>Marinobacteraceae</taxon>
        <taxon>Marinobacter</taxon>
    </lineage>
</organism>
<comment type="similarity">
    <text evidence="1">Belongs to the bacterial solute-binding protein 3 family.</text>
</comment>
<evidence type="ECO:0000256" key="2">
    <source>
        <dbReference type="ARBA" id="ARBA00022729"/>
    </source>
</evidence>
<keyword evidence="6" id="KW-1185">Reference proteome</keyword>